<dbReference type="KEGG" id="apor:DDU33_01155"/>
<dbReference type="EMBL" id="CP029206">
    <property type="protein sequence ID" value="AWI50192.1"/>
    <property type="molecule type" value="Genomic_DNA"/>
</dbReference>
<evidence type="ECO:0000313" key="3">
    <source>
        <dbReference type="Proteomes" id="UP000244920"/>
    </source>
</evidence>
<reference evidence="3" key="1">
    <citation type="submission" date="2018-05" db="EMBL/GenBank/DDBJ databases">
        <title>Complete genome sequence of Actinobacillus porcitonsillarum reference strain 9953L55 (CCUG 46996).</title>
        <authorList>
            <person name="Dona V."/>
            <person name="Perreten V."/>
        </authorList>
    </citation>
    <scope>NUCLEOTIDE SEQUENCE [LARGE SCALE GENOMIC DNA]</scope>
    <source>
        <strain evidence="3">9953L55</strain>
    </source>
</reference>
<gene>
    <name evidence="2" type="ORF">DDU33_01155</name>
</gene>
<dbReference type="Proteomes" id="UP000244920">
    <property type="component" value="Chromosome"/>
</dbReference>
<keyword evidence="3" id="KW-1185">Reference proteome</keyword>
<feature type="transmembrane region" description="Helical" evidence="1">
    <location>
        <begin position="42"/>
        <end position="62"/>
    </location>
</feature>
<name>A0A2U8FGT5_9PAST</name>
<sequence>MQKQLIREARWAIGLSLAYLACWIFFGYFFPVKAGVLGFPIWFELSCLFLPLVFTLAVYVVIKTVYQEIDLEAEQDGK</sequence>
<dbReference type="RefSeq" id="WP_108922627.1">
    <property type="nucleotide sequence ID" value="NZ_CP029206.1"/>
</dbReference>
<proteinExistence type="predicted"/>
<dbReference type="PANTHER" id="PTHR39174">
    <property type="entry name" value="INNER MEMBRANE PROTEIN-RELATED"/>
    <property type="match status" value="1"/>
</dbReference>
<keyword evidence="1" id="KW-0472">Membrane</keyword>
<keyword evidence="1" id="KW-1133">Transmembrane helix</keyword>
<feature type="transmembrane region" description="Helical" evidence="1">
    <location>
        <begin position="12"/>
        <end position="30"/>
    </location>
</feature>
<organism evidence="2 3">
    <name type="scientific">Actinobacillus porcitonsillarum</name>
    <dbReference type="NCBI Taxonomy" id="189834"/>
    <lineage>
        <taxon>Bacteria</taxon>
        <taxon>Pseudomonadati</taxon>
        <taxon>Pseudomonadota</taxon>
        <taxon>Gammaproteobacteria</taxon>
        <taxon>Pasteurellales</taxon>
        <taxon>Pasteurellaceae</taxon>
        <taxon>Actinobacillus</taxon>
    </lineage>
</organism>
<evidence type="ECO:0000256" key="1">
    <source>
        <dbReference type="SAM" id="Phobius"/>
    </source>
</evidence>
<keyword evidence="1" id="KW-0812">Transmembrane</keyword>
<accession>A0A2U8FGT5</accession>
<protein>
    <submittedName>
        <fullName evidence="2">DUF997 domain-containing protein</fullName>
    </submittedName>
</protein>
<dbReference type="AlphaFoldDB" id="A0A2U8FGT5"/>
<dbReference type="PANTHER" id="PTHR39174:SF1">
    <property type="entry name" value="INNER MEMBRANE PROTEIN"/>
    <property type="match status" value="1"/>
</dbReference>
<dbReference type="InterPro" id="IPR010398">
    <property type="entry name" value="DUF997"/>
</dbReference>
<dbReference type="Pfam" id="PF06196">
    <property type="entry name" value="DUF997"/>
    <property type="match status" value="1"/>
</dbReference>
<evidence type="ECO:0000313" key="2">
    <source>
        <dbReference type="EMBL" id="AWI50192.1"/>
    </source>
</evidence>